<organism evidence="1 2">
    <name type="scientific">Clavibacter sepedonicus</name>
    <name type="common">Clavibacter michiganensis subsp. sepedonicus</name>
    <dbReference type="NCBI Taxonomy" id="31964"/>
    <lineage>
        <taxon>Bacteria</taxon>
        <taxon>Bacillati</taxon>
        <taxon>Actinomycetota</taxon>
        <taxon>Actinomycetes</taxon>
        <taxon>Micrococcales</taxon>
        <taxon>Microbacteriaceae</taxon>
        <taxon>Clavibacter</taxon>
    </lineage>
</organism>
<name>B0RJG1_CLASE</name>
<dbReference type="HOGENOM" id="CLU_2615656_0_0_11"/>
<dbReference type="EMBL" id="AM849036">
    <property type="protein sequence ID" value="CAQ03351.1"/>
    <property type="molecule type" value="Genomic_DNA"/>
</dbReference>
<reference evidence="1 2" key="1">
    <citation type="journal article" date="2008" name="J. Bacteriol.">
        <title>Genome of the actinomycete plant pathogen Clavibacter michiganensis subsp. sepedonicus suggests recent niche adaptation.</title>
        <authorList>
            <person name="Bentley S.D."/>
            <person name="Corton C."/>
            <person name="Brown S.E."/>
            <person name="Barron A."/>
            <person name="Clark L."/>
            <person name="Doggett J."/>
            <person name="Harris B."/>
            <person name="Ormond D."/>
            <person name="Quail M.A."/>
            <person name="May G."/>
            <person name="Francis D."/>
            <person name="Knudson D."/>
            <person name="Parkhill J."/>
            <person name="Ishimaru C.A."/>
        </authorList>
    </citation>
    <scope>NUCLEOTIDE SEQUENCE [LARGE SCALE GENOMIC DNA]</scope>
    <source>
        <strain evidence="2">ATCC 33113 / DSM 20744 / JCM 9667 / LMG 2889 / ICMP 2535 / C-1</strain>
    </source>
</reference>
<proteinExistence type="predicted"/>
<evidence type="ECO:0000313" key="2">
    <source>
        <dbReference type="Proteomes" id="UP000001318"/>
    </source>
</evidence>
<geneLocation type="plasmid" evidence="1 2">
    <name>pCSL1</name>
</geneLocation>
<dbReference type="GeneID" id="29472812"/>
<dbReference type="RefSeq" id="WP_012300417.1">
    <property type="nucleotide sequence ID" value="NC_010408.1"/>
</dbReference>
<keyword evidence="2" id="KW-1185">Reference proteome</keyword>
<dbReference type="AlphaFoldDB" id="B0RJG1"/>
<dbReference type="KEGG" id="cms:pCSL0108"/>
<evidence type="ECO:0000313" key="1">
    <source>
        <dbReference type="EMBL" id="CAQ03351.1"/>
    </source>
</evidence>
<protein>
    <submittedName>
        <fullName evidence="1">Uncharacterized protein</fullName>
    </submittedName>
</protein>
<dbReference type="Proteomes" id="UP000001318">
    <property type="component" value="Plasmid pCSL1"/>
</dbReference>
<accession>B0RJG1</accession>
<keyword evidence="1" id="KW-0614">Plasmid</keyword>
<sequence length="78" mass="8736">MRVTWAPQSEADPYEHRITRIDLYAHADAVSDRTWLTTARTIADALGACDRLPEPQSRPAAPPFDWSAHTIEHSPSIP</sequence>
<gene>
    <name evidence="1" type="ordered locus">pCSL0108</name>
</gene>